<dbReference type="GO" id="GO:0003887">
    <property type="term" value="F:DNA-directed DNA polymerase activity"/>
    <property type="evidence" value="ECO:0007669"/>
    <property type="project" value="UniProtKB-UniRule"/>
</dbReference>
<dbReference type="PANTHER" id="PTHR10416">
    <property type="entry name" value="DNA POLYMERASE DELTA SUBUNIT 2"/>
    <property type="match status" value="1"/>
</dbReference>
<dbReference type="EC" id="2.7.7.7" evidence="15"/>
<protein>
    <recommendedName>
        <fullName evidence="15">DNA polymerase II small subunit</fullName>
        <shortName evidence="15">Pol II</shortName>
        <ecNumber evidence="15">2.7.7.7</ecNumber>
    </recommendedName>
    <alternativeName>
        <fullName evidence="15">Exodeoxyribonuclease small subunit</fullName>
        <ecNumber evidence="15">3.1.11.1</ecNumber>
    </alternativeName>
</protein>
<evidence type="ECO:0000256" key="12">
    <source>
        <dbReference type="ARBA" id="ARBA00023268"/>
    </source>
</evidence>
<keyword evidence="4 15" id="KW-0808">Transferase</keyword>
<name>A0A497JIF2_9ARCH</name>
<dbReference type="Pfam" id="PF04042">
    <property type="entry name" value="DNA_pol_E_B"/>
    <property type="match status" value="1"/>
</dbReference>
<comment type="caution">
    <text evidence="17">The sequence shown here is derived from an EMBL/GenBank/DDBJ whole genome shotgun (WGS) entry which is preliminary data.</text>
</comment>
<reference evidence="17 18" key="1">
    <citation type="submission" date="2018-06" db="EMBL/GenBank/DDBJ databases">
        <title>Extensive metabolic versatility and redundancy in microbially diverse, dynamic hydrothermal sediments.</title>
        <authorList>
            <person name="Dombrowski N."/>
            <person name="Teske A."/>
            <person name="Baker B.J."/>
        </authorList>
    </citation>
    <scope>NUCLEOTIDE SEQUENCE [LARGE SCALE GENOMIC DNA]</scope>
    <source>
        <strain evidence="17">B51_G17</strain>
    </source>
</reference>
<gene>
    <name evidence="15" type="primary">polB</name>
    <name evidence="17" type="ORF">DRO04_00160</name>
</gene>
<comment type="function">
    <text evidence="13 15">Possesses two activities: a DNA synthesis (polymerase) and an exonucleolytic activity that degrades single-stranded DNA in the 3' to 5' direction. Has a template-primer preference which is characteristic of a replicative DNA polymerase.</text>
</comment>
<dbReference type="InterPro" id="IPR011149">
    <property type="entry name" value="Pol2_small_arc"/>
</dbReference>
<organism evidence="17 18">
    <name type="scientific">Candidatus Iainarchaeum sp</name>
    <dbReference type="NCBI Taxonomy" id="3101447"/>
    <lineage>
        <taxon>Archaea</taxon>
        <taxon>Candidatus Iainarchaeota</taxon>
        <taxon>Candidatus Iainarchaeia</taxon>
        <taxon>Candidatus Iainarchaeales</taxon>
        <taxon>Candidatus Iainarchaeaceae</taxon>
        <taxon>Candidatus Iainarchaeum</taxon>
    </lineage>
</organism>
<evidence type="ECO:0000256" key="15">
    <source>
        <dbReference type="HAMAP-Rule" id="MF_00325"/>
    </source>
</evidence>
<keyword evidence="10 15" id="KW-0239">DNA-directed DNA polymerase</keyword>
<keyword evidence="5 15" id="KW-0548">Nucleotidyltransferase</keyword>
<keyword evidence="12 15" id="KW-0511">Multifunctional enzyme</keyword>
<dbReference type="Proteomes" id="UP000278031">
    <property type="component" value="Unassembled WGS sequence"/>
</dbReference>
<proteinExistence type="inferred from homology"/>
<dbReference type="InterPro" id="IPR007185">
    <property type="entry name" value="DNA_pol_a/d/e_bsu"/>
</dbReference>
<dbReference type="PIRSF" id="PIRSF000803">
    <property type="entry name" value="Arc_Pol2_small"/>
    <property type="match status" value="1"/>
</dbReference>
<evidence type="ECO:0000256" key="11">
    <source>
        <dbReference type="ARBA" id="ARBA00023125"/>
    </source>
</evidence>
<evidence type="ECO:0000256" key="13">
    <source>
        <dbReference type="ARBA" id="ARBA00024817"/>
    </source>
</evidence>
<dbReference type="PANTHER" id="PTHR10416:SF0">
    <property type="entry name" value="DNA POLYMERASE DELTA SUBUNIT 2"/>
    <property type="match status" value="1"/>
</dbReference>
<evidence type="ECO:0000313" key="17">
    <source>
        <dbReference type="EMBL" id="RLG71260.1"/>
    </source>
</evidence>
<keyword evidence="11 15" id="KW-0238">DNA-binding</keyword>
<dbReference type="HAMAP" id="MF_00325">
    <property type="entry name" value="DNApol_II_A_arch"/>
    <property type="match status" value="1"/>
</dbReference>
<keyword evidence="8 15" id="KW-0378">Hydrolase</keyword>
<evidence type="ECO:0000256" key="7">
    <source>
        <dbReference type="ARBA" id="ARBA00022722"/>
    </source>
</evidence>
<evidence type="ECO:0000256" key="2">
    <source>
        <dbReference type="ARBA" id="ARBA00006035"/>
    </source>
</evidence>
<evidence type="ECO:0000256" key="8">
    <source>
        <dbReference type="ARBA" id="ARBA00022801"/>
    </source>
</evidence>
<dbReference type="InterPro" id="IPR029052">
    <property type="entry name" value="Metallo-depent_PP-like"/>
</dbReference>
<evidence type="ECO:0000256" key="10">
    <source>
        <dbReference type="ARBA" id="ARBA00022932"/>
    </source>
</evidence>
<dbReference type="GO" id="GO:0006271">
    <property type="term" value="P:DNA strand elongation involved in DNA replication"/>
    <property type="evidence" value="ECO:0007669"/>
    <property type="project" value="TreeGrafter"/>
</dbReference>
<evidence type="ECO:0000256" key="14">
    <source>
        <dbReference type="ARBA" id="ARBA00049244"/>
    </source>
</evidence>
<keyword evidence="7 15" id="KW-0540">Nuclease</keyword>
<accession>A0A497JIF2</accession>
<dbReference type="GO" id="GO:0003677">
    <property type="term" value="F:DNA binding"/>
    <property type="evidence" value="ECO:0007669"/>
    <property type="project" value="UniProtKB-UniRule"/>
</dbReference>
<dbReference type="Gene3D" id="3.60.21.50">
    <property type="match status" value="1"/>
</dbReference>
<dbReference type="InterPro" id="IPR024826">
    <property type="entry name" value="DNA_pol_delta/II_ssu"/>
</dbReference>
<evidence type="ECO:0000256" key="6">
    <source>
        <dbReference type="ARBA" id="ARBA00022705"/>
    </source>
</evidence>
<dbReference type="GO" id="GO:0008310">
    <property type="term" value="F:single-stranded DNA 3'-5' DNA exonuclease activity"/>
    <property type="evidence" value="ECO:0007669"/>
    <property type="project" value="UniProtKB-EC"/>
</dbReference>
<evidence type="ECO:0000256" key="1">
    <source>
        <dbReference type="ARBA" id="ARBA00000563"/>
    </source>
</evidence>
<dbReference type="EC" id="3.1.11.1" evidence="15"/>
<dbReference type="SUPFAM" id="SSF56300">
    <property type="entry name" value="Metallo-dependent phosphatases"/>
    <property type="match status" value="1"/>
</dbReference>
<evidence type="ECO:0000313" key="18">
    <source>
        <dbReference type="Proteomes" id="UP000278031"/>
    </source>
</evidence>
<comment type="catalytic activity">
    <reaction evidence="14 15">
        <text>DNA(n) + a 2'-deoxyribonucleoside 5'-triphosphate = DNA(n+1) + diphosphate</text>
        <dbReference type="Rhea" id="RHEA:22508"/>
        <dbReference type="Rhea" id="RHEA-COMP:17339"/>
        <dbReference type="Rhea" id="RHEA-COMP:17340"/>
        <dbReference type="ChEBI" id="CHEBI:33019"/>
        <dbReference type="ChEBI" id="CHEBI:61560"/>
        <dbReference type="ChEBI" id="CHEBI:173112"/>
        <dbReference type="EC" id="2.7.7.7"/>
    </reaction>
</comment>
<dbReference type="AlphaFoldDB" id="A0A497JIF2"/>
<dbReference type="GO" id="GO:0006308">
    <property type="term" value="P:DNA catabolic process"/>
    <property type="evidence" value="ECO:0007669"/>
    <property type="project" value="UniProtKB-UniRule"/>
</dbReference>
<evidence type="ECO:0000259" key="16">
    <source>
        <dbReference type="Pfam" id="PF04042"/>
    </source>
</evidence>
<keyword evidence="6 15" id="KW-0235">DNA replication</keyword>
<evidence type="ECO:0000256" key="5">
    <source>
        <dbReference type="ARBA" id="ARBA00022695"/>
    </source>
</evidence>
<sequence length="478" mass="54699">MRSEILEIVKEKGVILASDAYNILKAREDFKEIIEKLAEIKPIISKEDVENFIIKKETKVALGHEVEVKGKLHQHISKDFEPNFRILKSLSEEKGIEGNAKEFAEMFRKKYEILEKLFNKRGINAKPISGLKKSSQKDVWLIGMVFDMWKSKNGNICIMLEDLEDSCTVIFSKSNERLFARAEKILLDDVIAVKGSRLSSNAIIAEEFYYPDMPNEKPKLIEKPISICVIADIHIGSKLFLEKKFSKFLEWIKSNEAEKIKYLFIVGDNVDGVGVYPGQEKELNILDIYAQYEELERYLLELPEHLEIFMCPGQHDAVRLADPQPAIPKKFLPELSKLKNFHLVSSPSWIEIEGLKVLMYHGASLNALYSKIRGLSAKEPEKGITEALKRRCLAFEYGVKQPYLPEEFELMLISEKPDFYFGGDTHHTGYACYRGVTIINTSTFQAQTDFQLKQGHVPTPGVIPIIDLSSRKITEKIF</sequence>
<evidence type="ECO:0000256" key="9">
    <source>
        <dbReference type="ARBA" id="ARBA00022839"/>
    </source>
</evidence>
<dbReference type="GO" id="GO:0042575">
    <property type="term" value="C:DNA polymerase complex"/>
    <property type="evidence" value="ECO:0007669"/>
    <property type="project" value="TreeGrafter"/>
</dbReference>
<keyword evidence="9 15" id="KW-0269">Exonuclease</keyword>
<dbReference type="EMBL" id="QMWP01000002">
    <property type="protein sequence ID" value="RLG71260.1"/>
    <property type="molecule type" value="Genomic_DNA"/>
</dbReference>
<evidence type="ECO:0000256" key="3">
    <source>
        <dbReference type="ARBA" id="ARBA00011315"/>
    </source>
</evidence>
<comment type="subunit">
    <text evidence="3 15">Heterodimer of a large subunit and a small subunit.</text>
</comment>
<evidence type="ECO:0000256" key="4">
    <source>
        <dbReference type="ARBA" id="ARBA00022679"/>
    </source>
</evidence>
<comment type="similarity">
    <text evidence="2 15">Belongs to the DNA polymerase delta/II small subunit family.</text>
</comment>
<comment type="catalytic activity">
    <reaction evidence="1 15">
        <text>Exonucleolytic cleavage in the 3'- to 5'-direction to yield nucleoside 5'-phosphates.</text>
        <dbReference type="EC" id="3.1.11.1"/>
    </reaction>
</comment>
<feature type="domain" description="DNA polymerase alpha/delta/epsilon subunit B" evidence="16">
    <location>
        <begin position="229"/>
        <end position="426"/>
    </location>
</feature>